<comment type="subcellular location">
    <subcellularLocation>
        <location evidence="1">Membrane</location>
        <topology evidence="1">Multi-pass membrane protein</topology>
    </subcellularLocation>
</comment>
<feature type="transmembrane region" description="Helical" evidence="9">
    <location>
        <begin position="240"/>
        <end position="258"/>
    </location>
</feature>
<dbReference type="InterPro" id="IPR043502">
    <property type="entry name" value="DNA/RNA_pol_sf"/>
</dbReference>
<dbReference type="FunFam" id="3.40.50.300:FF:000665">
    <property type="entry name" value="ABC transporter A family member 2"/>
    <property type="match status" value="1"/>
</dbReference>
<feature type="transmembrane region" description="Helical" evidence="9">
    <location>
        <begin position="350"/>
        <end position="370"/>
    </location>
</feature>
<dbReference type="InterPro" id="IPR003439">
    <property type="entry name" value="ABC_transporter-like_ATP-bd"/>
</dbReference>
<dbReference type="InterPro" id="IPR056788">
    <property type="entry name" value="ABCA2/9/11_C"/>
</dbReference>
<dbReference type="Pfam" id="PF25597">
    <property type="entry name" value="SH3_retrovirus"/>
    <property type="match status" value="1"/>
</dbReference>
<protein>
    <recommendedName>
        <fullName evidence="10">ABC transporter domain-containing protein</fullName>
    </recommendedName>
</protein>
<dbReference type="Proteomes" id="UP000596661">
    <property type="component" value="Chromosome 3"/>
</dbReference>
<dbReference type="Pfam" id="PF00005">
    <property type="entry name" value="ABC_tran"/>
    <property type="match status" value="1"/>
</dbReference>
<feature type="transmembrane region" description="Helical" evidence="9">
    <location>
        <begin position="33"/>
        <end position="55"/>
    </location>
</feature>
<dbReference type="InterPro" id="IPR003593">
    <property type="entry name" value="AAA+_ATPase"/>
</dbReference>
<evidence type="ECO:0000256" key="5">
    <source>
        <dbReference type="ARBA" id="ARBA00022741"/>
    </source>
</evidence>
<reference evidence="11" key="2">
    <citation type="submission" date="2021-03" db="UniProtKB">
        <authorList>
            <consortium name="EnsemblPlants"/>
        </authorList>
    </citation>
    <scope>IDENTIFICATION</scope>
</reference>
<dbReference type="GO" id="GO:0140359">
    <property type="term" value="F:ABC-type transporter activity"/>
    <property type="evidence" value="ECO:0007669"/>
    <property type="project" value="InterPro"/>
</dbReference>
<dbReference type="PANTHER" id="PTHR19229:SF205">
    <property type="entry name" value="ABC TRANSPORTER A FAMILY MEMBER 1-RELATED"/>
    <property type="match status" value="1"/>
</dbReference>
<dbReference type="PROSITE" id="PS50893">
    <property type="entry name" value="ABC_TRANSPORTER_2"/>
    <property type="match status" value="1"/>
</dbReference>
<dbReference type="InterPro" id="IPR017871">
    <property type="entry name" value="ABC_transporter-like_CS"/>
</dbReference>
<dbReference type="CDD" id="cd03263">
    <property type="entry name" value="ABC_subfamily_A"/>
    <property type="match status" value="1"/>
</dbReference>
<dbReference type="GO" id="GO:0005319">
    <property type="term" value="F:lipid transporter activity"/>
    <property type="evidence" value="ECO:0007669"/>
    <property type="project" value="TreeGrafter"/>
</dbReference>
<dbReference type="SMART" id="SM00382">
    <property type="entry name" value="AAA"/>
    <property type="match status" value="1"/>
</dbReference>
<dbReference type="PANTHER" id="PTHR19229">
    <property type="entry name" value="ATP-BINDING CASSETTE TRANSPORTER SUBFAMILY A ABCA"/>
    <property type="match status" value="1"/>
</dbReference>
<dbReference type="EMBL" id="UZAU01000253">
    <property type="status" value="NOT_ANNOTATED_CDS"/>
    <property type="molecule type" value="Genomic_DNA"/>
</dbReference>
<evidence type="ECO:0000256" key="4">
    <source>
        <dbReference type="ARBA" id="ARBA00022692"/>
    </source>
</evidence>
<proteinExistence type="inferred from homology"/>
<keyword evidence="8 9" id="KW-0472">Membrane</keyword>
<sequence length="1777" mass="201612">MKLESGLPLLLQQFKALFKKNVLLSWRNKRATFIQLFASFFFIFLMFCIQISINIRISNSTFFKNMADPTPLISPPIPLCEDNFYVKLPCYDFIWSGNESERIRSIVAAIMANNPGRPIPSIKVKSFKTEAEVDEWLYRNPMYCYGALHFMERNSSVISYGIQTNSTLLPKRGKFEDPTFKFLIPLQIAAEREISRSLIGVQNFSWAFGFKEFAHPPQNILLGMNTAGSPFSMSSVGPPFFLAIVMFGFVFQMTSLVTEKELKLRQAMTLMGLYDSAYWFSWLVWEGILTFLSSLLIVLFGTLFQLDFFLNNSFIVLFFVFFLFQLNMLGFAFMLSTFLNKSASCTATGFSVYITGSSIQFVGVFGFPYMSKFSKLCQIIWSFFPPNLLAKALWLLSDATSSPEDVGISWSGRAMCTPNDEYCVITINNIYNWLLATFFLWFALAIYFDNIFPKESGMRKSVFYFLKPGYWKGIDGSKVQESAICSCLTSIPEENHIPSDDEDVLEEEKIIKEQIIKGIDNANIVVQIRGLVKTYPGTTKTGCFKCKKTPPYHALNGLWLNFAKDQLFCLLGMNRAGKTTTFNCLTGITPVTSGDALVYGHSIRSSIGMSKVQKLMGVCPQFDIQWDALSGLEHLHLFARIKGLPLSSIDSVIEKSLAEVRLTKAAKVRVGSYSGGMKRRLSVAVALIGDPKLVILDEPTTGMDPIARRHVWDIIKKAKKGRAIVLTTHSMEEAEILSDRIGIMANGRLRCIGTSVRLKSRFGTGFVININFNRQTPTEDVAHSTRDHEAVKQFFKHHLDVGPKKEKKSLLTYSIPYEKEKLLPNFLTELQDRESEFGITDIQIGLTPLEEVFMNITRQAELESAMKEGRFVTLNLTTSETSVEIPVGARFVGIPGTESEENPNGIMVEVFWEQDDFGELCISGHSDETPMPHNIESLMPIIAECYPRKIAMQLAISVKNKIGFLDGTIPKPHSSNFVMYNAWYRNNNIVISWILNSVSKEISSSLLYDESAAAIWTDLKVRFQQKNGPHIYNLRKNLMNLKQENQTVSIYFTRLKTLWEQLSNYRPNCVCNGCTCGGVKKLQEHHHMEYIMSFLMGLSDSFSQVRSNILIMDPLPEVNRVFHLVTQEENQKSNTNTVVDPNSNMEFAFQGDKGNIKTINQGNRSQPQGVKGYRLNDINTKQIFLSRNVVFHEHIFPFLKLNEDTGNVDPFTTIVLPTTDVINTPVGDYPTTNTTIPSIDISLQDNNFGTPDTECYSVLQDKHSTPRPLNKYLSYHKLTESCKVFILAVTSLKEPQTYQQAIQFQQWLDAMDSELTALRNNKTWIVVPLPPNKRAIGCRWIYKIKLNSDGFVERFKARLVAQGYTQQEGLDFFDTFSPVAKMVTFKLLLAISTIKNWHMLQIDINNAFLNGDLNDEVYMTLPPGLNLSASAPAGTNLVCKLQKSIYGLRQSSRQWYKKLTEALLQEGFHQSQADYTLFTRGRDDNFITLLVYVDDIVITGPNLTILQQLQDSLHDKFKLKALGKLKYFLSFEIARTKDSLFLSQRKYTIQLLEETEYIGSKPAKAPMDPRHKLDDQLGEPLTNPSNYRQLIGKLLYLTLSRPDITYAVNVLNQFMASPRTPHVQALQHLIRYLKGSPGQGILYSATSSLHLRGFSDSDWASCPITRRSTTGFCIFLGDCLVSWKTKKQITISRSSAEAEYRALAATTSEITWLQYLLKDLHIPQPNPAFIYCDNESAIHIANNPKFHERTKHIELDCHFVRDKINQSTIRLIPVPST</sequence>
<keyword evidence="7 9" id="KW-1133">Transmembrane helix</keyword>
<feature type="domain" description="ABC transporter" evidence="10">
    <location>
        <begin position="526"/>
        <end position="771"/>
    </location>
</feature>
<dbReference type="InterPro" id="IPR013103">
    <property type="entry name" value="RVT_2"/>
</dbReference>
<evidence type="ECO:0000256" key="3">
    <source>
        <dbReference type="ARBA" id="ARBA00022448"/>
    </source>
</evidence>
<dbReference type="SUPFAM" id="SSF52540">
    <property type="entry name" value="P-loop containing nucleoside triphosphate hydrolases"/>
    <property type="match status" value="1"/>
</dbReference>
<feature type="transmembrane region" description="Helical" evidence="9">
    <location>
        <begin position="314"/>
        <end position="338"/>
    </location>
</feature>
<organism evidence="11 12">
    <name type="scientific">Cannabis sativa</name>
    <name type="common">Hemp</name>
    <name type="synonym">Marijuana</name>
    <dbReference type="NCBI Taxonomy" id="3483"/>
    <lineage>
        <taxon>Eukaryota</taxon>
        <taxon>Viridiplantae</taxon>
        <taxon>Streptophyta</taxon>
        <taxon>Embryophyta</taxon>
        <taxon>Tracheophyta</taxon>
        <taxon>Spermatophyta</taxon>
        <taxon>Magnoliopsida</taxon>
        <taxon>eudicotyledons</taxon>
        <taxon>Gunneridae</taxon>
        <taxon>Pentapetalae</taxon>
        <taxon>rosids</taxon>
        <taxon>fabids</taxon>
        <taxon>Rosales</taxon>
        <taxon>Cannabaceae</taxon>
        <taxon>Cannabis</taxon>
    </lineage>
</organism>
<evidence type="ECO:0000256" key="8">
    <source>
        <dbReference type="ARBA" id="ARBA00023136"/>
    </source>
</evidence>
<dbReference type="Pfam" id="PF12698">
    <property type="entry name" value="ABC2_membrane_3"/>
    <property type="match status" value="1"/>
</dbReference>
<dbReference type="EnsemblPlants" id="evm.model.03.376">
    <property type="protein sequence ID" value="cds.evm.model.03.376"/>
    <property type="gene ID" value="evm.TU.03.376"/>
</dbReference>
<keyword evidence="12" id="KW-1185">Reference proteome</keyword>
<feature type="transmembrane region" description="Helical" evidence="9">
    <location>
        <begin position="430"/>
        <end position="448"/>
    </location>
</feature>
<accession>A0A803P8T3</accession>
<dbReference type="Gene3D" id="3.40.50.300">
    <property type="entry name" value="P-loop containing nucleotide triphosphate hydrolases"/>
    <property type="match status" value="1"/>
</dbReference>
<evidence type="ECO:0000259" key="10">
    <source>
        <dbReference type="PROSITE" id="PS50893"/>
    </source>
</evidence>
<dbReference type="GO" id="GO:0016887">
    <property type="term" value="F:ATP hydrolysis activity"/>
    <property type="evidence" value="ECO:0007669"/>
    <property type="project" value="InterPro"/>
</dbReference>
<dbReference type="CDD" id="cd09272">
    <property type="entry name" value="RNase_HI_RT_Ty1"/>
    <property type="match status" value="1"/>
</dbReference>
<dbReference type="InterPro" id="IPR027417">
    <property type="entry name" value="P-loop_NTPase"/>
</dbReference>
<evidence type="ECO:0000313" key="11">
    <source>
        <dbReference type="EnsemblPlants" id="cds.evm.model.03.376"/>
    </source>
</evidence>
<keyword evidence="5" id="KW-0547">Nucleotide-binding</keyword>
<feature type="transmembrane region" description="Helical" evidence="9">
    <location>
        <begin position="278"/>
        <end position="302"/>
    </location>
</feature>
<keyword evidence="6" id="KW-0067">ATP-binding</keyword>
<dbReference type="InterPro" id="IPR026082">
    <property type="entry name" value="ABCA"/>
</dbReference>
<dbReference type="SUPFAM" id="SSF56672">
    <property type="entry name" value="DNA/RNA polymerases"/>
    <property type="match status" value="1"/>
</dbReference>
<name>A0A803P8T3_CANSA</name>
<dbReference type="GO" id="GO:0005524">
    <property type="term" value="F:ATP binding"/>
    <property type="evidence" value="ECO:0007669"/>
    <property type="project" value="UniProtKB-KW"/>
</dbReference>
<dbReference type="InterPro" id="IPR013525">
    <property type="entry name" value="ABC2_TM"/>
</dbReference>
<reference evidence="11" key="1">
    <citation type="submission" date="2018-11" db="EMBL/GenBank/DDBJ databases">
        <authorList>
            <person name="Grassa J C."/>
        </authorList>
    </citation>
    <scope>NUCLEOTIDE SEQUENCE [LARGE SCALE GENOMIC DNA]</scope>
</reference>
<evidence type="ECO:0000256" key="7">
    <source>
        <dbReference type="ARBA" id="ARBA00022989"/>
    </source>
</evidence>
<dbReference type="Pfam" id="PF07727">
    <property type="entry name" value="RVT_2"/>
    <property type="match status" value="1"/>
</dbReference>
<evidence type="ECO:0000256" key="6">
    <source>
        <dbReference type="ARBA" id="ARBA00022840"/>
    </source>
</evidence>
<dbReference type="GO" id="GO:0016020">
    <property type="term" value="C:membrane"/>
    <property type="evidence" value="ECO:0007669"/>
    <property type="project" value="UniProtKB-SubCell"/>
</dbReference>
<dbReference type="Gramene" id="evm.model.03.376">
    <property type="protein sequence ID" value="cds.evm.model.03.376"/>
    <property type="gene ID" value="evm.TU.03.376"/>
</dbReference>
<evidence type="ECO:0000256" key="2">
    <source>
        <dbReference type="ARBA" id="ARBA00008526"/>
    </source>
</evidence>
<evidence type="ECO:0000256" key="9">
    <source>
        <dbReference type="SAM" id="Phobius"/>
    </source>
</evidence>
<evidence type="ECO:0000313" key="12">
    <source>
        <dbReference type="Proteomes" id="UP000596661"/>
    </source>
</evidence>
<dbReference type="InterPro" id="IPR057670">
    <property type="entry name" value="SH3_retrovirus"/>
</dbReference>
<dbReference type="Pfam" id="PF25158">
    <property type="entry name" value="ABCA11_C"/>
    <property type="match status" value="1"/>
</dbReference>
<keyword evidence="4 9" id="KW-0812">Transmembrane</keyword>
<evidence type="ECO:0000256" key="1">
    <source>
        <dbReference type="ARBA" id="ARBA00004141"/>
    </source>
</evidence>
<keyword evidence="3" id="KW-0813">Transport</keyword>
<dbReference type="PROSITE" id="PS00211">
    <property type="entry name" value="ABC_TRANSPORTER_1"/>
    <property type="match status" value="1"/>
</dbReference>
<comment type="similarity">
    <text evidence="2">Belongs to the ABC transporter superfamily. ABCA family. CPR flippase (TC 3.A.1.211) subfamily.</text>
</comment>
<dbReference type="Pfam" id="PF14223">
    <property type="entry name" value="Retrotran_gag_2"/>
    <property type="match status" value="1"/>
</dbReference>